<reference evidence="1 2" key="1">
    <citation type="submission" date="2017-03" db="EMBL/GenBank/DDBJ databases">
        <authorList>
            <person name="Afonso C.L."/>
            <person name="Miller P.J."/>
            <person name="Scott M.A."/>
            <person name="Spackman E."/>
            <person name="Goraichik I."/>
            <person name="Dimitrov K.M."/>
            <person name="Suarez D.L."/>
            <person name="Swayne D.E."/>
        </authorList>
    </citation>
    <scope>NUCLEOTIDE SEQUENCE [LARGE SCALE GENOMIC DNA]</scope>
    <source>
        <strain evidence="1 2">CECT 8110</strain>
    </source>
</reference>
<name>A0A1X6ZHJ1_9RHOB</name>
<evidence type="ECO:0000313" key="1">
    <source>
        <dbReference type="EMBL" id="SLN51082.1"/>
    </source>
</evidence>
<dbReference type="OrthoDB" id="7874397at2"/>
<dbReference type="EMBL" id="FWFU01000003">
    <property type="protein sequence ID" value="SLN51082.1"/>
    <property type="molecule type" value="Genomic_DNA"/>
</dbReference>
<dbReference type="RefSeq" id="WP_085818296.1">
    <property type="nucleotide sequence ID" value="NZ_FWFU01000003.1"/>
</dbReference>
<protein>
    <submittedName>
        <fullName evidence="1">Uncharacterized protein</fullName>
    </submittedName>
</protein>
<sequence length="154" mass="16499">MKHDRDMVGAFPVSAMDRLPAGEALAVRCLRAWSAGPDAMTSLLVPALGRQAACACAQAFGDVMGIVQRHGRRELIRHGAHCRCVGLDEAILAHFVMVAATGEREDAMLIASLLVEGPLLMPMSESARMAGLYLYQAGLRQGRDFGEPASATRH</sequence>
<keyword evidence="2" id="KW-1185">Reference proteome</keyword>
<evidence type="ECO:0000313" key="2">
    <source>
        <dbReference type="Proteomes" id="UP000193207"/>
    </source>
</evidence>
<proteinExistence type="predicted"/>
<dbReference type="Proteomes" id="UP000193207">
    <property type="component" value="Unassembled WGS sequence"/>
</dbReference>
<organism evidence="1 2">
    <name type="scientific">Roseovarius halotolerans</name>
    <dbReference type="NCBI Taxonomy" id="505353"/>
    <lineage>
        <taxon>Bacteria</taxon>
        <taxon>Pseudomonadati</taxon>
        <taxon>Pseudomonadota</taxon>
        <taxon>Alphaproteobacteria</taxon>
        <taxon>Rhodobacterales</taxon>
        <taxon>Roseobacteraceae</taxon>
        <taxon>Roseovarius</taxon>
    </lineage>
</organism>
<accession>A0A1X6ZHJ1</accession>
<gene>
    <name evidence="1" type="ORF">ROH8110_02784</name>
</gene>
<dbReference type="AlphaFoldDB" id="A0A1X6ZHJ1"/>